<feature type="region of interest" description="Disordered" evidence="7">
    <location>
        <begin position="39"/>
        <end position="76"/>
    </location>
</feature>
<evidence type="ECO:0000256" key="5">
    <source>
        <dbReference type="ARBA" id="ARBA00023242"/>
    </source>
</evidence>
<dbReference type="NCBIfam" id="TIGR01568">
    <property type="entry name" value="A_thal_3678"/>
    <property type="match status" value="1"/>
</dbReference>
<dbReference type="Proteomes" id="UP000237000">
    <property type="component" value="Unassembled WGS sequence"/>
</dbReference>
<dbReference type="PROSITE" id="PS51754">
    <property type="entry name" value="OVATE"/>
    <property type="match status" value="1"/>
</dbReference>
<evidence type="ECO:0000256" key="4">
    <source>
        <dbReference type="ARBA" id="ARBA00023163"/>
    </source>
</evidence>
<comment type="caution">
    <text evidence="9">The sequence shown here is derived from an EMBL/GenBank/DDBJ whole genome shotgun (WGS) entry which is preliminary data.</text>
</comment>
<dbReference type="AlphaFoldDB" id="A0A2P5FDF8"/>
<dbReference type="InterPro" id="IPR006458">
    <property type="entry name" value="Ovate_C"/>
</dbReference>
<feature type="compositionally biased region" description="Basic residues" evidence="7">
    <location>
        <begin position="231"/>
        <end position="242"/>
    </location>
</feature>
<feature type="region of interest" description="Disordered" evidence="7">
    <location>
        <begin position="223"/>
        <end position="245"/>
    </location>
</feature>
<evidence type="ECO:0000313" key="10">
    <source>
        <dbReference type="Proteomes" id="UP000237000"/>
    </source>
</evidence>
<dbReference type="GO" id="GO:0005634">
    <property type="term" value="C:nucleus"/>
    <property type="evidence" value="ECO:0007669"/>
    <property type="project" value="UniProtKB-SubCell"/>
</dbReference>
<evidence type="ECO:0000256" key="1">
    <source>
        <dbReference type="ARBA" id="ARBA00004123"/>
    </source>
</evidence>
<dbReference type="EMBL" id="JXTC01000042">
    <property type="protein sequence ID" value="PON95818.1"/>
    <property type="molecule type" value="Genomic_DNA"/>
</dbReference>
<accession>A0A2P5FDF8</accession>
<name>A0A2P5FDF8_TREOI</name>
<keyword evidence="10" id="KW-1185">Reference proteome</keyword>
<gene>
    <name evidence="9" type="ORF">TorRG33x02_083410</name>
</gene>
<feature type="compositionally biased region" description="Low complexity" evidence="7">
    <location>
        <begin position="12"/>
        <end position="22"/>
    </location>
</feature>
<dbReference type="PANTHER" id="PTHR33057">
    <property type="entry name" value="TRANSCRIPTION REPRESSOR OFP7-RELATED"/>
    <property type="match status" value="1"/>
</dbReference>
<keyword evidence="3 6" id="KW-0805">Transcription regulation</keyword>
<organism evidence="9 10">
    <name type="scientific">Trema orientale</name>
    <name type="common">Charcoal tree</name>
    <name type="synonym">Celtis orientalis</name>
    <dbReference type="NCBI Taxonomy" id="63057"/>
    <lineage>
        <taxon>Eukaryota</taxon>
        <taxon>Viridiplantae</taxon>
        <taxon>Streptophyta</taxon>
        <taxon>Embryophyta</taxon>
        <taxon>Tracheophyta</taxon>
        <taxon>Spermatophyta</taxon>
        <taxon>Magnoliopsida</taxon>
        <taxon>eudicotyledons</taxon>
        <taxon>Gunneridae</taxon>
        <taxon>Pentapetalae</taxon>
        <taxon>rosids</taxon>
        <taxon>fabids</taxon>
        <taxon>Rosales</taxon>
        <taxon>Cannabaceae</taxon>
        <taxon>Trema</taxon>
    </lineage>
</organism>
<keyword evidence="4 6" id="KW-0804">Transcription</keyword>
<feature type="region of interest" description="Disordered" evidence="7">
    <location>
        <begin position="1"/>
        <end position="22"/>
    </location>
</feature>
<dbReference type="GO" id="GO:0045892">
    <property type="term" value="P:negative regulation of DNA-templated transcription"/>
    <property type="evidence" value="ECO:0007669"/>
    <property type="project" value="UniProtKB-UniRule"/>
</dbReference>
<keyword evidence="2 6" id="KW-0678">Repressor</keyword>
<evidence type="ECO:0000313" key="9">
    <source>
        <dbReference type="EMBL" id="PON95818.1"/>
    </source>
</evidence>
<dbReference type="FunCoup" id="A0A2P5FDF8">
    <property type="interactions" value="26"/>
</dbReference>
<evidence type="ECO:0000259" key="8">
    <source>
        <dbReference type="PROSITE" id="PS51754"/>
    </source>
</evidence>
<feature type="compositionally biased region" description="Polar residues" evidence="7">
    <location>
        <begin position="57"/>
        <end position="69"/>
    </location>
</feature>
<protein>
    <recommendedName>
        <fullName evidence="6">Transcription repressor</fullName>
    </recommendedName>
    <alternativeName>
        <fullName evidence="6">Ovate family protein</fullName>
    </alternativeName>
</protein>
<evidence type="ECO:0000256" key="6">
    <source>
        <dbReference type="RuleBase" id="RU367028"/>
    </source>
</evidence>
<evidence type="ECO:0000256" key="2">
    <source>
        <dbReference type="ARBA" id="ARBA00022491"/>
    </source>
</evidence>
<feature type="domain" description="OVATE" evidence="8">
    <location>
        <begin position="303"/>
        <end position="362"/>
    </location>
</feature>
<feature type="region of interest" description="Disordered" evidence="7">
    <location>
        <begin position="130"/>
        <end position="172"/>
    </location>
</feature>
<dbReference type="OrthoDB" id="1928390at2759"/>
<evidence type="ECO:0000256" key="7">
    <source>
        <dbReference type="SAM" id="MobiDB-lite"/>
    </source>
</evidence>
<reference evidence="10" key="1">
    <citation type="submission" date="2016-06" db="EMBL/GenBank/DDBJ databases">
        <title>Parallel loss of symbiosis genes in relatives of nitrogen-fixing non-legume Parasponia.</title>
        <authorList>
            <person name="Van Velzen R."/>
            <person name="Holmer R."/>
            <person name="Bu F."/>
            <person name="Rutten L."/>
            <person name="Van Zeijl A."/>
            <person name="Liu W."/>
            <person name="Santuari L."/>
            <person name="Cao Q."/>
            <person name="Sharma T."/>
            <person name="Shen D."/>
            <person name="Roswanjaya Y."/>
            <person name="Wardhani T."/>
            <person name="Kalhor M.S."/>
            <person name="Jansen J."/>
            <person name="Van den Hoogen J."/>
            <person name="Gungor B."/>
            <person name="Hartog M."/>
            <person name="Hontelez J."/>
            <person name="Verver J."/>
            <person name="Yang W.-C."/>
            <person name="Schijlen E."/>
            <person name="Repin R."/>
            <person name="Schilthuizen M."/>
            <person name="Schranz E."/>
            <person name="Heidstra R."/>
            <person name="Miyata K."/>
            <person name="Fedorova E."/>
            <person name="Kohlen W."/>
            <person name="Bisseling T."/>
            <person name="Smit S."/>
            <person name="Geurts R."/>
        </authorList>
    </citation>
    <scope>NUCLEOTIDE SEQUENCE [LARGE SCALE GENOMIC DNA]</scope>
    <source>
        <strain evidence="10">cv. RG33-2</strain>
    </source>
</reference>
<dbReference type="STRING" id="63057.A0A2P5FDF8"/>
<dbReference type="PANTHER" id="PTHR33057:SF82">
    <property type="entry name" value="TRANSCRIPTION REPRESSOR OFP5"/>
    <property type="match status" value="1"/>
</dbReference>
<dbReference type="Pfam" id="PF04844">
    <property type="entry name" value="Ovate"/>
    <property type="match status" value="1"/>
</dbReference>
<evidence type="ECO:0000256" key="3">
    <source>
        <dbReference type="ARBA" id="ARBA00023015"/>
    </source>
</evidence>
<comment type="subcellular location">
    <subcellularLocation>
        <location evidence="1 6">Nucleus</location>
    </subcellularLocation>
</comment>
<dbReference type="InParanoid" id="A0A2P5FDF8"/>
<dbReference type="InterPro" id="IPR038933">
    <property type="entry name" value="Ovate"/>
</dbReference>
<keyword evidence="5 6" id="KW-0539">Nucleus</keyword>
<comment type="function">
    <text evidence="6">Transcriptional repressor that regulates multiple aspects of plant growth and development.</text>
</comment>
<proteinExistence type="predicted"/>
<sequence>MKWGRKKPLPPLHSSSTHSSRPSLISHVFPVSWLSKFKQKNNTSETKPRKGKPQGKWKTSLSSMNNSPKSTGLVGGVGTSSRFNGLENDDAFWRLSFGKESSEEKGKKKKSRAGLKSVWYDSDDEIEAPLPSCPNCTRNVETTTTRTSWRDKKNEKLEEEEEEEKTTASMARRKCRFGSPVLKTIEEVMNSEHGEEVPIEKPSLDWRNLKELKIEKQRKSLYLSREQEQRKRTKQSSQRKVRAYSPRTVSRVETCKVKALEDMKKAKLKAKTKTKTKTTAKKEEIMTRVQSRTEAGGLESFAVVKCSYDPQKDFKDSMVEMVMEKKIREPEELEQLLACYLTLNSDEYHDVIIKVFRQVWYELDCQLRRNDHVLVFSD</sequence>